<sequence>MWKAEIPIMNGSTVIPYRLVDLGDNLSGVSTDAGWATFVVGNKHMYVSQFGVVIYWEEESGT</sequence>
<evidence type="ECO:0000313" key="1">
    <source>
        <dbReference type="EMBL" id="KKK84019.1"/>
    </source>
</evidence>
<accession>A0A0F9B048</accession>
<dbReference type="EMBL" id="LAZR01051963">
    <property type="protein sequence ID" value="KKK84019.1"/>
    <property type="molecule type" value="Genomic_DNA"/>
</dbReference>
<reference evidence="1" key="1">
    <citation type="journal article" date="2015" name="Nature">
        <title>Complex archaea that bridge the gap between prokaryotes and eukaryotes.</title>
        <authorList>
            <person name="Spang A."/>
            <person name="Saw J.H."/>
            <person name="Jorgensen S.L."/>
            <person name="Zaremba-Niedzwiedzka K."/>
            <person name="Martijn J."/>
            <person name="Lind A.E."/>
            <person name="van Eijk R."/>
            <person name="Schleper C."/>
            <person name="Guy L."/>
            <person name="Ettema T.J."/>
        </authorList>
    </citation>
    <scope>NUCLEOTIDE SEQUENCE</scope>
</reference>
<comment type="caution">
    <text evidence="1">The sequence shown here is derived from an EMBL/GenBank/DDBJ whole genome shotgun (WGS) entry which is preliminary data.</text>
</comment>
<name>A0A0F9B048_9ZZZZ</name>
<protein>
    <submittedName>
        <fullName evidence="1">Uncharacterized protein</fullName>
    </submittedName>
</protein>
<organism evidence="1">
    <name type="scientific">marine sediment metagenome</name>
    <dbReference type="NCBI Taxonomy" id="412755"/>
    <lineage>
        <taxon>unclassified sequences</taxon>
        <taxon>metagenomes</taxon>
        <taxon>ecological metagenomes</taxon>
    </lineage>
</organism>
<proteinExistence type="predicted"/>
<gene>
    <name evidence="1" type="ORF">LCGC14_2787540</name>
</gene>
<feature type="non-terminal residue" evidence="1">
    <location>
        <position position="62"/>
    </location>
</feature>
<dbReference type="AlphaFoldDB" id="A0A0F9B048"/>